<dbReference type="AlphaFoldDB" id="A0A1H4GCN3"/>
<gene>
    <name evidence="1" type="ORF">SAMN05443667_1228</name>
</gene>
<dbReference type="RefSeq" id="WP_091093974.1">
    <property type="nucleotide sequence ID" value="NZ_FNRD01000022.1"/>
</dbReference>
<accession>A0A1H4GCN3</accession>
<dbReference type="OrthoDB" id="9878489at2"/>
<dbReference type="Proteomes" id="UP000198951">
    <property type="component" value="Unassembled WGS sequence"/>
</dbReference>
<protein>
    <submittedName>
        <fullName evidence="1">Uncharacterized protein</fullName>
    </submittedName>
</protein>
<keyword evidence="2" id="KW-1185">Reference proteome</keyword>
<reference evidence="2" key="1">
    <citation type="submission" date="2016-10" db="EMBL/GenBank/DDBJ databases">
        <authorList>
            <person name="Varghese N."/>
            <person name="Submissions S."/>
        </authorList>
    </citation>
    <scope>NUCLEOTIDE SEQUENCE [LARGE SCALE GENOMIC DNA]</scope>
    <source>
        <strain evidence="2">DSM 22376</strain>
    </source>
</reference>
<sequence>MKIKINKYQLKLLADNFIIVESQGLKQNEKYLIQESRMPEYLVTILVQGQPAALRISGYSQTSVMNIARTLFPKAIITGSATLVR</sequence>
<dbReference type="EMBL" id="FNRD01000022">
    <property type="protein sequence ID" value="SEB07365.1"/>
    <property type="molecule type" value="Genomic_DNA"/>
</dbReference>
<proteinExistence type="predicted"/>
<evidence type="ECO:0000313" key="1">
    <source>
        <dbReference type="EMBL" id="SEB07365.1"/>
    </source>
</evidence>
<organism evidence="1 2">
    <name type="scientific">Flavobacterium gillisiae</name>
    <dbReference type="NCBI Taxonomy" id="150146"/>
    <lineage>
        <taxon>Bacteria</taxon>
        <taxon>Pseudomonadati</taxon>
        <taxon>Bacteroidota</taxon>
        <taxon>Flavobacteriia</taxon>
        <taxon>Flavobacteriales</taxon>
        <taxon>Flavobacteriaceae</taxon>
        <taxon>Flavobacterium</taxon>
    </lineage>
</organism>
<dbReference type="STRING" id="150146.SAMN05443667_1228"/>
<name>A0A1H4GCN3_9FLAO</name>
<evidence type="ECO:0000313" key="2">
    <source>
        <dbReference type="Proteomes" id="UP000198951"/>
    </source>
</evidence>